<dbReference type="Proteomes" id="UP001201980">
    <property type="component" value="Unassembled WGS sequence"/>
</dbReference>
<evidence type="ECO:0000256" key="1">
    <source>
        <dbReference type="SAM" id="MobiDB-lite"/>
    </source>
</evidence>
<comment type="caution">
    <text evidence="2">The sequence shown here is derived from an EMBL/GenBank/DDBJ whole genome shotgun (WGS) entry which is preliminary data.</text>
</comment>
<protein>
    <submittedName>
        <fullName evidence="2">Uncharacterized protein</fullName>
    </submittedName>
</protein>
<feature type="compositionally biased region" description="Low complexity" evidence="1">
    <location>
        <begin position="67"/>
        <end position="84"/>
    </location>
</feature>
<evidence type="ECO:0000313" key="3">
    <source>
        <dbReference type="Proteomes" id="UP001201980"/>
    </source>
</evidence>
<gene>
    <name evidence="2" type="ORF">MKZ38_008759</name>
</gene>
<evidence type="ECO:0000313" key="2">
    <source>
        <dbReference type="EMBL" id="KAJ2904138.1"/>
    </source>
</evidence>
<name>A0AAD5WTT6_9PEZI</name>
<sequence length="584" mass="64907">MSRSPSPIWSDWIKEDMMGDYTSTQPSEPAYSCYPTGDPRLTEESSLSHLRQPMPYQTYYFPGVSDLPPGLSPSESASSIGSGSPPSPRSLRSDSPEASDQRELPHAMEYSAEFSPAWAAPLAADEYYGTDMTAFPTDISYTMPADSSYTIAANGNADSQSNYTYAPSSSTLSSHSSTPDTSRSHSEASSSPPSSPGSGHHGGGSHKRSRHINDPNKVARVRSVGGCIVCRMGKYSCEAAHGPCDKCVKQIGAYAPTCCLRQRPSEVIGAEQIWGASLGLRIPRSGQNVDRIAVQFPCVTSVGQTRPLHLSVQRIESTTDFCLYQEHLPTENALVSWVENQMMYEYQYENSGTFQSAMERLVMEYATSHHTTSSKRHSLMKRVHTLSCMFRIWSSKTLYTNGPAGAAVELPGTVHIQLHDIAKESIRRAQREIMSEFDKSIKDIKSKDRDLPLWACLWQTLFVYMQLWDLLPQMIQNGQATEGARDRTERLVVTLGVMLAMHFKNQSPVITLKTSESDAKKSCGGDSRVFETFKNVVRARESFHQDVLMGAREGNNWCALWKQLIVETEKDLERRRKKSKGSSK</sequence>
<keyword evidence="3" id="KW-1185">Reference proteome</keyword>
<dbReference type="PANTHER" id="PTHR35392">
    <property type="entry name" value="ZN(II)2CYS6 TRANSCRIPTION FACTOR (EUROFUNG)-RELATED-RELATED"/>
    <property type="match status" value="1"/>
</dbReference>
<feature type="region of interest" description="Disordered" evidence="1">
    <location>
        <begin position="65"/>
        <end position="104"/>
    </location>
</feature>
<feature type="compositionally biased region" description="Low complexity" evidence="1">
    <location>
        <begin position="168"/>
        <end position="198"/>
    </location>
</feature>
<dbReference type="AlphaFoldDB" id="A0AAD5WTT6"/>
<proteinExistence type="predicted"/>
<organism evidence="2 3">
    <name type="scientific">Zalerion maritima</name>
    <dbReference type="NCBI Taxonomy" id="339359"/>
    <lineage>
        <taxon>Eukaryota</taxon>
        <taxon>Fungi</taxon>
        <taxon>Dikarya</taxon>
        <taxon>Ascomycota</taxon>
        <taxon>Pezizomycotina</taxon>
        <taxon>Sordariomycetes</taxon>
        <taxon>Lulworthiomycetidae</taxon>
        <taxon>Lulworthiales</taxon>
        <taxon>Lulworthiaceae</taxon>
        <taxon>Zalerion</taxon>
    </lineage>
</organism>
<feature type="region of interest" description="Disordered" evidence="1">
    <location>
        <begin position="19"/>
        <end position="49"/>
    </location>
</feature>
<reference evidence="2" key="1">
    <citation type="submission" date="2022-07" db="EMBL/GenBank/DDBJ databases">
        <title>Draft genome sequence of Zalerion maritima ATCC 34329, a (micro)plastics degrading marine fungus.</title>
        <authorList>
            <person name="Paco A."/>
            <person name="Goncalves M.F.M."/>
            <person name="Rocha-Santos T.A.P."/>
            <person name="Alves A."/>
        </authorList>
    </citation>
    <scope>NUCLEOTIDE SEQUENCE</scope>
    <source>
        <strain evidence="2">ATCC 34329</strain>
    </source>
</reference>
<dbReference type="PANTHER" id="PTHR35392:SF2">
    <property type="entry name" value="ZN(II)2CYS6 TRANSCRIPTION FACTOR (EUROFUNG)"/>
    <property type="match status" value="1"/>
</dbReference>
<dbReference type="EMBL" id="JAKWBI020000061">
    <property type="protein sequence ID" value="KAJ2904138.1"/>
    <property type="molecule type" value="Genomic_DNA"/>
</dbReference>
<feature type="region of interest" description="Disordered" evidence="1">
    <location>
        <begin position="162"/>
        <end position="216"/>
    </location>
</feature>
<dbReference type="InterPro" id="IPR052973">
    <property type="entry name" value="Fungal_sec-metab_reg_TF"/>
</dbReference>
<accession>A0AAD5WTT6</accession>
<feature type="compositionally biased region" description="Basic and acidic residues" evidence="1">
    <location>
        <begin position="91"/>
        <end position="104"/>
    </location>
</feature>